<feature type="compositionally biased region" description="Polar residues" evidence="1">
    <location>
        <begin position="380"/>
        <end position="399"/>
    </location>
</feature>
<dbReference type="EMBL" id="CAJPDS010000013">
    <property type="protein sequence ID" value="CAF9913541.1"/>
    <property type="molecule type" value="Genomic_DNA"/>
</dbReference>
<accession>A0A8H3EU68</accession>
<feature type="region of interest" description="Disordered" evidence="1">
    <location>
        <begin position="334"/>
        <end position="357"/>
    </location>
</feature>
<evidence type="ECO:0000313" key="3">
    <source>
        <dbReference type="Proteomes" id="UP000664521"/>
    </source>
</evidence>
<name>A0A8H3EU68_9LECA</name>
<comment type="caution">
    <text evidence="2">The sequence shown here is derived from an EMBL/GenBank/DDBJ whole genome shotgun (WGS) entry which is preliminary data.</text>
</comment>
<feature type="compositionally biased region" description="Polar residues" evidence="1">
    <location>
        <begin position="202"/>
        <end position="223"/>
    </location>
</feature>
<reference evidence="2" key="1">
    <citation type="submission" date="2021-03" db="EMBL/GenBank/DDBJ databases">
        <authorList>
            <person name="Tagirdzhanova G."/>
        </authorList>
    </citation>
    <scope>NUCLEOTIDE SEQUENCE</scope>
</reference>
<proteinExistence type="predicted"/>
<sequence length="433" mass="48265">MPETSAKTCGGNIRIKYNLQYKDGRTYLSLNNIHDEDTALRRQCHARNVSLNSRPVPPPTSLISETTKQLARETGRCHHRTEEAAKASPSAIAYVNHDTRPWKEQPVIGGPLQFVYDTRMTDDPSFGDGTPETPVTSDQSRKRRRGRPPGSKNKPKPDPSVVTPENRKRGRPIGSKNKPKIMRATPAEATGAPPTPSVRTPLENNMEQNETPNHNGSNLDDNEQAYHQNQDFTSNVWNRTRPQTSIQPPVSIQEPGVEWRPIELLNVVHNSPLTVWSWTGPPTFLQEPSLVGWRPMEPTNVIQDSSPMLRSLEKSAGIGQGFVSDDRTSIRSFTSTISSSEESNWDPQTPSTRDTLDVHTGFDAMDGVMPKNMTAVPDLESTTSSGSIPSPNGELSTPPNHHIEHPNYTITNQYLEWLEFQRDRGFAHSDADC</sequence>
<dbReference type="Proteomes" id="UP000664521">
    <property type="component" value="Unassembled WGS sequence"/>
</dbReference>
<organism evidence="2 3">
    <name type="scientific">Heterodermia speciosa</name>
    <dbReference type="NCBI Taxonomy" id="116794"/>
    <lineage>
        <taxon>Eukaryota</taxon>
        <taxon>Fungi</taxon>
        <taxon>Dikarya</taxon>
        <taxon>Ascomycota</taxon>
        <taxon>Pezizomycotina</taxon>
        <taxon>Lecanoromycetes</taxon>
        <taxon>OSLEUM clade</taxon>
        <taxon>Lecanoromycetidae</taxon>
        <taxon>Caliciales</taxon>
        <taxon>Physciaceae</taxon>
        <taxon>Heterodermia</taxon>
    </lineage>
</organism>
<protein>
    <submittedName>
        <fullName evidence="2">Uncharacterized protein</fullName>
    </submittedName>
</protein>
<keyword evidence="3" id="KW-1185">Reference proteome</keyword>
<feature type="region of interest" description="Disordered" evidence="1">
    <location>
        <begin position="375"/>
        <end position="404"/>
    </location>
</feature>
<dbReference type="AlphaFoldDB" id="A0A8H3EU68"/>
<gene>
    <name evidence="2" type="ORF">HETSPECPRED_001590</name>
</gene>
<evidence type="ECO:0000256" key="1">
    <source>
        <dbReference type="SAM" id="MobiDB-lite"/>
    </source>
</evidence>
<evidence type="ECO:0000313" key="2">
    <source>
        <dbReference type="EMBL" id="CAF9913541.1"/>
    </source>
</evidence>
<feature type="region of interest" description="Disordered" evidence="1">
    <location>
        <begin position="118"/>
        <end position="223"/>
    </location>
</feature>